<dbReference type="GO" id="GO:0016757">
    <property type="term" value="F:glycosyltransferase activity"/>
    <property type="evidence" value="ECO:0007669"/>
    <property type="project" value="InterPro"/>
</dbReference>
<evidence type="ECO:0000313" key="3">
    <source>
        <dbReference type="EMBL" id="BAI97869.1"/>
    </source>
</evidence>
<organism evidence="3 4">
    <name type="scientific">Sphingobium indicum (strain DSM 16413 / CCM 7287 / MTCC 6362 / UT26 / NBRC 101211 / UT26S)</name>
    <name type="common">Sphingobium japonicum</name>
    <dbReference type="NCBI Taxonomy" id="452662"/>
    <lineage>
        <taxon>Bacteria</taxon>
        <taxon>Pseudomonadati</taxon>
        <taxon>Pseudomonadota</taxon>
        <taxon>Alphaproteobacteria</taxon>
        <taxon>Sphingomonadales</taxon>
        <taxon>Sphingomonadaceae</taxon>
        <taxon>Sphingobium</taxon>
    </lineage>
</organism>
<protein>
    <submittedName>
        <fullName evidence="3">Glycosyltransferase WbpX</fullName>
    </submittedName>
</protein>
<dbReference type="CDD" id="cd03809">
    <property type="entry name" value="GT4_MtfB-like"/>
    <property type="match status" value="1"/>
</dbReference>
<proteinExistence type="predicted"/>
<evidence type="ECO:0000259" key="2">
    <source>
        <dbReference type="Pfam" id="PF00534"/>
    </source>
</evidence>
<dbReference type="HOGENOM" id="CLU_495825_0_0_5"/>
<sequence length="577" mass="64007">MTGMSSGRVPNIWMNVTTSANWTRAAVGIVRVEQEICRELELLYGKRFRKCVFQNGEFVPFEGRFGASSVPQGVIWPDGSRDFPKTYALDPAFGGNRASTTPNDPVAQTREPSINQYPRLSDIGSIGIEYGDVLISVGLDWDHSYIDKFYELKKRMGIRIVACCYDLIPVLYPQYCVGHVAAGFKEYFGKLSWSSSTMLCISNQSRKDYRELVRRIGAPEIPSVVIPLGDKVPDAEGEISTQIRRLADKPYILFVSTIERRKNHEVLYRAYHLLAKAGHADKLPKLVFVGMPGWGVGDLLKDIELDPLTDGLIVQLNHVDDAELSYLYHNATFMAYPSLYEGWGLPVGEALACGKAVVASAQGSIPEVGGDLVVYVDPWNAQAWADEILRLIENPDELKALEDAIVKGYKSRTWFDTAKAVKDAVDALGPVESKPLILLPGYDMRTMSGIHCGEAMRSRGDKGVFLFGPYWPLAKGSYSIAIDMQKIGTAAGELNISVVHNHGLVELNAKKIIFHRGDEFEGHININIENSENIKDLEIVFESTDGLLVSVDKIIISNVNFETQSGHLEKRRAFGPT</sequence>
<gene>
    <name evidence="3" type="primary">wbpX</name>
    <name evidence="3" type="ordered locus">SJA_C1-30350</name>
</gene>
<reference evidence="3 4" key="1">
    <citation type="journal article" date="2010" name="J. Bacteriol.">
        <title>Complete genome sequence of the representative gamma-hexachlorocyclohexane-degrading bacterium Sphingobium japonicum UT26.</title>
        <authorList>
            <person name="Nagata Y."/>
            <person name="Ohtsubo Y."/>
            <person name="Endo R."/>
            <person name="Ichikawa N."/>
            <person name="Ankai A."/>
            <person name="Oguchi A."/>
            <person name="Fukui S."/>
            <person name="Fujita N."/>
            <person name="Tsuda M."/>
        </authorList>
    </citation>
    <scope>NUCLEOTIDE SEQUENCE [LARGE SCALE GENOMIC DNA]</scope>
    <source>
        <strain evidence="4">DSM 16413 / CCM 7287 / MTCC 6362 / UT26 / NBRC 101211 / UT26S</strain>
    </source>
</reference>
<evidence type="ECO:0000313" key="4">
    <source>
        <dbReference type="Proteomes" id="UP000007753"/>
    </source>
</evidence>
<keyword evidence="4" id="KW-1185">Reference proteome</keyword>
<dbReference type="Gene3D" id="3.40.50.2000">
    <property type="entry name" value="Glycogen Phosphorylase B"/>
    <property type="match status" value="1"/>
</dbReference>
<dbReference type="AlphaFoldDB" id="D4Z5I7"/>
<dbReference type="GeneID" id="31785197"/>
<dbReference type="EMBL" id="AP010803">
    <property type="protein sequence ID" value="BAI97869.1"/>
    <property type="molecule type" value="Genomic_DNA"/>
</dbReference>
<dbReference type="PANTHER" id="PTHR46401:SF2">
    <property type="entry name" value="GLYCOSYLTRANSFERASE WBBK-RELATED"/>
    <property type="match status" value="1"/>
</dbReference>
<dbReference type="Proteomes" id="UP000007753">
    <property type="component" value="Chromosome 1"/>
</dbReference>
<dbReference type="PANTHER" id="PTHR46401">
    <property type="entry name" value="GLYCOSYLTRANSFERASE WBBK-RELATED"/>
    <property type="match status" value="1"/>
</dbReference>
<dbReference type="STRING" id="452662.SJA_C1-30350"/>
<name>D4Z5I7_SPHIU</name>
<dbReference type="CAZy" id="GT4">
    <property type="family name" value="Glycosyltransferase Family 4"/>
</dbReference>
<dbReference type="KEGG" id="sjp:SJA_C1-30350"/>
<dbReference type="Pfam" id="PF00534">
    <property type="entry name" value="Glycos_transf_1"/>
    <property type="match status" value="1"/>
</dbReference>
<dbReference type="InterPro" id="IPR001296">
    <property type="entry name" value="Glyco_trans_1"/>
</dbReference>
<keyword evidence="1 3" id="KW-0808">Transferase</keyword>
<accession>D4Z5I7</accession>
<feature type="domain" description="Glycosyl transferase family 1" evidence="2">
    <location>
        <begin position="243"/>
        <end position="402"/>
    </location>
</feature>
<dbReference type="RefSeq" id="WP_013041156.1">
    <property type="nucleotide sequence ID" value="NC_014006.1"/>
</dbReference>
<dbReference type="SUPFAM" id="SSF53756">
    <property type="entry name" value="UDP-Glycosyltransferase/glycogen phosphorylase"/>
    <property type="match status" value="1"/>
</dbReference>
<evidence type="ECO:0000256" key="1">
    <source>
        <dbReference type="ARBA" id="ARBA00022679"/>
    </source>
</evidence>
<dbReference type="eggNOG" id="COG0438">
    <property type="taxonomic scope" value="Bacteria"/>
</dbReference>